<dbReference type="Proteomes" id="UP000078512">
    <property type="component" value="Unassembled WGS sequence"/>
</dbReference>
<gene>
    <name evidence="5" type="ORF">K457DRAFT_20814</name>
</gene>
<dbReference type="AlphaFoldDB" id="A0A197JR98"/>
<proteinExistence type="predicted"/>
<dbReference type="PANTHER" id="PTHR44099">
    <property type="entry name" value="RABCONNECTIN-3B, ISOFORM A"/>
    <property type="match status" value="1"/>
</dbReference>
<evidence type="ECO:0000313" key="6">
    <source>
        <dbReference type="Proteomes" id="UP000078512"/>
    </source>
</evidence>
<dbReference type="Pfam" id="PF00400">
    <property type="entry name" value="WD40"/>
    <property type="match status" value="3"/>
</dbReference>
<protein>
    <submittedName>
        <fullName evidence="5">WD40 repeat-like protein</fullName>
    </submittedName>
</protein>
<feature type="compositionally biased region" description="Polar residues" evidence="4">
    <location>
        <begin position="645"/>
        <end position="665"/>
    </location>
</feature>
<organism evidence="5 6">
    <name type="scientific">Linnemannia elongata AG-77</name>
    <dbReference type="NCBI Taxonomy" id="1314771"/>
    <lineage>
        <taxon>Eukaryota</taxon>
        <taxon>Fungi</taxon>
        <taxon>Fungi incertae sedis</taxon>
        <taxon>Mucoromycota</taxon>
        <taxon>Mortierellomycotina</taxon>
        <taxon>Mortierellomycetes</taxon>
        <taxon>Mortierellales</taxon>
        <taxon>Mortierellaceae</taxon>
        <taxon>Linnemannia</taxon>
    </lineage>
</organism>
<dbReference type="PANTHER" id="PTHR44099:SF4">
    <property type="entry name" value="RABCONNECTIN-3B, ISOFORM A"/>
    <property type="match status" value="1"/>
</dbReference>
<evidence type="ECO:0000256" key="2">
    <source>
        <dbReference type="ARBA" id="ARBA00022737"/>
    </source>
</evidence>
<keyword evidence="1 3" id="KW-0853">WD repeat</keyword>
<dbReference type="STRING" id="1314771.A0A197JR98"/>
<dbReference type="EMBL" id="KV442054">
    <property type="protein sequence ID" value="OAQ27807.1"/>
    <property type="molecule type" value="Genomic_DNA"/>
</dbReference>
<dbReference type="OrthoDB" id="338622at2759"/>
<feature type="repeat" description="WD" evidence="3">
    <location>
        <begin position="1063"/>
        <end position="1096"/>
    </location>
</feature>
<dbReference type="SMART" id="SM00320">
    <property type="entry name" value="WD40"/>
    <property type="match status" value="5"/>
</dbReference>
<sequence>MASASLSIPIAFWSQSTPTATISATLACEGYVVAGLEEGLIWVFKATCGSTDAGPPKDIVSLEPCTLLVGHNSRITALQSMQVEGDTKSTCEWILISASEDGEVKKWSLVDGRCLQSNPFAFIGVPTYLGVISTVEKTVSGPKFIICAGLSNEACILDSTSLEVVRVWGGHQDWVYCTALPGDDQHRSRILSVSADCKLSLWIFDTVSLAVVKSKVFDICSKTNDSIVSLVACRQDSSWAALVTRSSAQRACYVVPCPEGEGLAGAEFVGSKDIIIWTQSGHVYYHSLAELQKRNSHPKVDVLEYSAMEPRCELPSSESSIGATSTVTDWRPPSDYPPSVMVFSNAGSHYFLNLQNTLQGLHCSSSSLLEFNTDQPQGKVIGVHGALVRWRPCRSLTSPSVTFSTMLNDTLVALGRDSGDILVLPVDEALLDLASGIVNEHAKETTVLKGHIGPISSIFTTDDLMDRSFILSGGKDCSARIWNIEAGTEVACFNNHSRPVTHFLQVPDDINSRVKRSVISIAEDHSIAIISIEEMSCIYLFGGYEHALVSIQWRPPEDYIVLWHADETAFMQTGHLDRIVRGETARAIMADSRWKVCEISPRRPTSSKRAFDCMTVPLGVPGSKANVPVVVMNLKYVLTILSPTRSTDQQTDQPGSKSPAASSPEPQVAARHRRIFSGQARTSAKAKPGAVEEPVALSEMAQKCLRAAKVVLGLLITEDDAYAVSIRNLLGIPPPTKTIALGLRGAYGNISIRAPASEGGMSDSWCVSPTMTASKLIGILSLSKMISTAQNLDVDMDTWSRGYCNATQDSVGQNFCPPSLSFLAKYWQDPQVEIQEVTKIILLSAIGRMSKTDITSLVKYWSAFLPAAALPDSCSSQYMARSAIILGIIGAENAEALPEKVRKLAALSLTILLNDDSRVSYKVASIDLLSQGFASWQPFIRADAVLKTLFLMAMDTQTANSLVSRRARRAIAQIALVNPALFNPTVLYNGIPRLAEAIVKSLDPTVPNMRESLLPVGTSVLLDLVQSYPQLDVHVGSQKLAVGTAEGAIVVYDLQTATRWQILEGHTKTASAVAFSRDGKTIVSCSVKEGSVRFWQPNPGFFGMLMGGSSLWGPKSSSSGGGGGGGTGHPGSIPSLSSQQSSRSFDFALQDSIVTGSEEQLLNHIRLEWTGDRVAKLSIYDHIMSFNV</sequence>
<keyword evidence="6" id="KW-1185">Reference proteome</keyword>
<dbReference type="Gene3D" id="2.130.10.10">
    <property type="entry name" value="YVTN repeat-like/Quinoprotein amine dehydrogenase"/>
    <property type="match status" value="3"/>
</dbReference>
<name>A0A197JR98_9FUNG</name>
<evidence type="ECO:0000313" key="5">
    <source>
        <dbReference type="EMBL" id="OAQ27807.1"/>
    </source>
</evidence>
<accession>A0A197JR98</accession>
<feature type="compositionally biased region" description="Gly residues" evidence="4">
    <location>
        <begin position="1119"/>
        <end position="1129"/>
    </location>
</feature>
<evidence type="ECO:0000256" key="3">
    <source>
        <dbReference type="PROSITE-ProRule" id="PRU00221"/>
    </source>
</evidence>
<dbReference type="InterPro" id="IPR049916">
    <property type="entry name" value="WDR72-like"/>
</dbReference>
<dbReference type="InterPro" id="IPR019775">
    <property type="entry name" value="WD40_repeat_CS"/>
</dbReference>
<feature type="repeat" description="WD" evidence="3">
    <location>
        <begin position="448"/>
        <end position="492"/>
    </location>
</feature>
<feature type="region of interest" description="Disordered" evidence="4">
    <location>
        <begin position="645"/>
        <end position="670"/>
    </location>
</feature>
<dbReference type="GO" id="GO:0005737">
    <property type="term" value="C:cytoplasm"/>
    <property type="evidence" value="ECO:0007669"/>
    <property type="project" value="TreeGrafter"/>
</dbReference>
<keyword evidence="2" id="KW-0677">Repeat</keyword>
<evidence type="ECO:0000256" key="1">
    <source>
        <dbReference type="ARBA" id="ARBA00022574"/>
    </source>
</evidence>
<dbReference type="InterPro" id="IPR036322">
    <property type="entry name" value="WD40_repeat_dom_sf"/>
</dbReference>
<reference evidence="5 6" key="1">
    <citation type="submission" date="2016-05" db="EMBL/GenBank/DDBJ databases">
        <title>Genome sequencing reveals origins of a unique bacterial endosymbiosis in the earliest lineages of terrestrial Fungi.</title>
        <authorList>
            <consortium name="DOE Joint Genome Institute"/>
            <person name="Uehling J."/>
            <person name="Gryganskyi A."/>
            <person name="Hameed K."/>
            <person name="Tschaplinski T."/>
            <person name="Misztal P."/>
            <person name="Wu S."/>
            <person name="Desiro A."/>
            <person name="Vande Pol N."/>
            <person name="Du Z.-Y."/>
            <person name="Zienkiewicz A."/>
            <person name="Zienkiewicz K."/>
            <person name="Morin E."/>
            <person name="Tisserant E."/>
            <person name="Splivallo R."/>
            <person name="Hainaut M."/>
            <person name="Henrissat B."/>
            <person name="Ohm R."/>
            <person name="Kuo A."/>
            <person name="Yan J."/>
            <person name="Lipzen A."/>
            <person name="Nolan M."/>
            <person name="Labutti K."/>
            <person name="Barry K."/>
            <person name="Goldstein A."/>
            <person name="Labbe J."/>
            <person name="Schadt C."/>
            <person name="Tuskan G."/>
            <person name="Grigoriev I."/>
            <person name="Martin F."/>
            <person name="Vilgalys R."/>
            <person name="Bonito G."/>
        </authorList>
    </citation>
    <scope>NUCLEOTIDE SEQUENCE [LARGE SCALE GENOMIC DNA]</scope>
    <source>
        <strain evidence="5 6">AG-77</strain>
    </source>
</reference>
<feature type="compositionally biased region" description="Low complexity" evidence="4">
    <location>
        <begin position="1130"/>
        <end position="1139"/>
    </location>
</feature>
<evidence type="ECO:0000256" key="4">
    <source>
        <dbReference type="SAM" id="MobiDB-lite"/>
    </source>
</evidence>
<dbReference type="InterPro" id="IPR015943">
    <property type="entry name" value="WD40/YVTN_repeat-like_dom_sf"/>
</dbReference>
<feature type="region of interest" description="Disordered" evidence="4">
    <location>
        <begin position="1114"/>
        <end position="1139"/>
    </location>
</feature>
<dbReference type="SUPFAM" id="SSF50978">
    <property type="entry name" value="WD40 repeat-like"/>
    <property type="match status" value="2"/>
</dbReference>
<dbReference type="PROSITE" id="PS50082">
    <property type="entry name" value="WD_REPEATS_2"/>
    <property type="match status" value="2"/>
</dbReference>
<dbReference type="PROSITE" id="PS00678">
    <property type="entry name" value="WD_REPEATS_1"/>
    <property type="match status" value="1"/>
</dbReference>
<dbReference type="InterPro" id="IPR001680">
    <property type="entry name" value="WD40_rpt"/>
</dbReference>